<evidence type="ECO:0000256" key="9">
    <source>
        <dbReference type="SAM" id="MobiDB-lite"/>
    </source>
</evidence>
<dbReference type="InterPro" id="IPR050617">
    <property type="entry name" value="E3_ligase_FN3/SPRY"/>
</dbReference>
<dbReference type="GO" id="GO:0043005">
    <property type="term" value="C:neuron projection"/>
    <property type="evidence" value="ECO:0007669"/>
    <property type="project" value="TreeGrafter"/>
</dbReference>
<keyword evidence="1" id="KW-0479">Metal-binding</keyword>
<gene>
    <name evidence="14" type="ORF">DSTB1V02_LOCUS5212</name>
</gene>
<evidence type="ECO:0000256" key="5">
    <source>
        <dbReference type="ARBA" id="ARBA00022833"/>
    </source>
</evidence>
<dbReference type="Gene3D" id="3.30.40.10">
    <property type="entry name" value="Zinc/RING finger domain, C3HC4 (zinc finger)"/>
    <property type="match status" value="1"/>
</dbReference>
<dbReference type="InterPro" id="IPR036116">
    <property type="entry name" value="FN3_sf"/>
</dbReference>
<reference evidence="14" key="1">
    <citation type="submission" date="2020-11" db="EMBL/GenBank/DDBJ databases">
        <authorList>
            <person name="Tran Van P."/>
        </authorList>
    </citation>
    <scope>NUCLEOTIDE SEQUENCE</scope>
</reference>
<dbReference type="SMART" id="SM00336">
    <property type="entry name" value="BBOX"/>
    <property type="match status" value="2"/>
</dbReference>
<evidence type="ECO:0008006" key="16">
    <source>
        <dbReference type="Google" id="ProtNLM"/>
    </source>
</evidence>
<dbReference type="PANTHER" id="PTHR24099:SF15">
    <property type="entry name" value="E3 UBIQUITIN-PROTEIN LIGASE TRIM9"/>
    <property type="match status" value="1"/>
</dbReference>
<evidence type="ECO:0000259" key="11">
    <source>
        <dbReference type="PROSITE" id="PS50188"/>
    </source>
</evidence>
<dbReference type="Gene3D" id="4.10.830.40">
    <property type="match status" value="1"/>
</dbReference>
<dbReference type="SMART" id="SM00060">
    <property type="entry name" value="FN3"/>
    <property type="match status" value="1"/>
</dbReference>
<dbReference type="InterPro" id="IPR001841">
    <property type="entry name" value="Znf_RING"/>
</dbReference>
<dbReference type="InterPro" id="IPR000315">
    <property type="entry name" value="Znf_B-box"/>
</dbReference>
<dbReference type="SUPFAM" id="SSF49265">
    <property type="entry name" value="Fibronectin type III"/>
    <property type="match status" value="1"/>
</dbReference>
<dbReference type="InterPro" id="IPR013783">
    <property type="entry name" value="Ig-like_fold"/>
</dbReference>
<dbReference type="SUPFAM" id="SSF49899">
    <property type="entry name" value="Concanavalin A-like lectins/glucanases"/>
    <property type="match status" value="1"/>
</dbReference>
<keyword evidence="3 7" id="KW-0863">Zinc-finger</keyword>
<dbReference type="FunFam" id="2.60.40.10:FF:000178">
    <property type="entry name" value="E3 ubiquitin-protein ligase TRIM9 isoform X1"/>
    <property type="match status" value="1"/>
</dbReference>
<dbReference type="Pfam" id="PF13445">
    <property type="entry name" value="zf-RING_UBOX"/>
    <property type="match status" value="1"/>
</dbReference>
<accession>A0A7R8XDT5</accession>
<dbReference type="PANTHER" id="PTHR24099">
    <property type="entry name" value="E3 UBIQUITIN-PROTEIN LIGASE TRIM36-RELATED"/>
    <property type="match status" value="1"/>
</dbReference>
<dbReference type="InterPro" id="IPR013320">
    <property type="entry name" value="ConA-like_dom_sf"/>
</dbReference>
<keyword evidence="6 8" id="KW-0175">Coiled coil</keyword>
<sequence>MEEELKCPICKHFFYNPVLLPCYHALCLNCAVSSQQETGKSSYPSEVSSSSIDGEQVEKSSNSGSSGCGSECPDSDNVSLYSEADSGVVCTSRPNSYVGTPSIQGIVFPPFQQAAFSLTCPVCQKIVYFDDNGANNLPKYRLMQNVVDRYQETKNLSMKCQLCEANPKDAVIMCEQCEVFYCEKCRESCHPSRGPLAKHSLIPALQGKANVRIRNKGAGVKCSEHSEDTLSMYCMLCRIPVCTACLQDGRHARHDVQALNAICKAQKTELSSSLQSLSERAKAATEFIHALKKNAEFLNDGCAAFENQLGREMERLMNALKRREEELRAWVRAERDRRVASLKEQVSLATAKLQKTTGLIQFSIDALKEGDPTAFLQVGNMMVHRVGGMEMTWSGTLIGEVPRVPTDLDLTLDDAPLLKAIHQLHFVQMKPPGAPSLIPEECSAENNTVTLAWAPHPTARVDGYILELDDNNQGSFKEVYCGQETVCTVDGLHFNTVYTARVKAFNTSGEGPYSEPICLQTADVAWFTLDGSSAPPEVRVSSDGLGVTCDCYEHRMVLGCIGFSRGVHYWEWTVDKYDGNPDIAFGVARFDSARDRMLGKEDKSWGMYIDSTRSWFLHGDSHSQRTDGGIDRGATVGVLLDLNRKTLSFFVNEEPQGGVAFRDLQGVFYPAVSLNCNSSLTLHTALDPPTDHESEGEG</sequence>
<dbReference type="SMART" id="SM00502">
    <property type="entry name" value="BBC"/>
    <property type="match status" value="1"/>
</dbReference>
<feature type="domain" description="B box-type" evidence="10">
    <location>
        <begin position="155"/>
        <end position="204"/>
    </location>
</feature>
<dbReference type="Proteomes" id="UP000677054">
    <property type="component" value="Unassembled WGS sequence"/>
</dbReference>
<feature type="domain" description="COS" evidence="13">
    <location>
        <begin position="367"/>
        <end position="427"/>
    </location>
</feature>
<dbReference type="CDD" id="cd19764">
    <property type="entry name" value="Bbox2_TRIM9-like"/>
    <property type="match status" value="1"/>
</dbReference>
<feature type="compositionally biased region" description="Low complexity" evidence="9">
    <location>
        <begin position="60"/>
        <end position="70"/>
    </location>
</feature>
<dbReference type="InterPro" id="IPR003877">
    <property type="entry name" value="SPRY_dom"/>
</dbReference>
<keyword evidence="5" id="KW-0862">Zinc</keyword>
<dbReference type="Pfam" id="PF00041">
    <property type="entry name" value="fn3"/>
    <property type="match status" value="1"/>
</dbReference>
<evidence type="ECO:0000256" key="6">
    <source>
        <dbReference type="ARBA" id="ARBA00023054"/>
    </source>
</evidence>
<feature type="domain" description="B30.2/SPRY" evidence="11">
    <location>
        <begin position="506"/>
        <end position="691"/>
    </location>
</feature>
<dbReference type="InterPro" id="IPR001870">
    <property type="entry name" value="B30.2/SPRY"/>
</dbReference>
<evidence type="ECO:0000256" key="4">
    <source>
        <dbReference type="ARBA" id="ARBA00022786"/>
    </source>
</evidence>
<evidence type="ECO:0000256" key="1">
    <source>
        <dbReference type="ARBA" id="ARBA00022723"/>
    </source>
</evidence>
<dbReference type="PROSITE" id="PS51262">
    <property type="entry name" value="COS"/>
    <property type="match status" value="1"/>
</dbReference>
<keyword evidence="15" id="KW-1185">Reference proteome</keyword>
<dbReference type="PROSITE" id="PS50853">
    <property type="entry name" value="FN3"/>
    <property type="match status" value="1"/>
</dbReference>
<name>A0A7R8XDT5_9CRUS</name>
<feature type="domain" description="B box-type" evidence="10">
    <location>
        <begin position="217"/>
        <end position="259"/>
    </location>
</feature>
<dbReference type="SMART" id="SM00449">
    <property type="entry name" value="SPRY"/>
    <property type="match status" value="1"/>
</dbReference>
<keyword evidence="4" id="KW-0833">Ubl conjugation pathway</keyword>
<evidence type="ECO:0000259" key="12">
    <source>
        <dbReference type="PROSITE" id="PS50853"/>
    </source>
</evidence>
<evidence type="ECO:0000256" key="3">
    <source>
        <dbReference type="ARBA" id="ARBA00022771"/>
    </source>
</evidence>
<dbReference type="EMBL" id="CAJPEV010000834">
    <property type="protein sequence ID" value="CAG0888934.1"/>
    <property type="molecule type" value="Genomic_DNA"/>
</dbReference>
<dbReference type="CDD" id="cd12889">
    <property type="entry name" value="SPRY_PRY_TRIM67_9"/>
    <property type="match status" value="1"/>
</dbReference>
<evidence type="ECO:0000256" key="2">
    <source>
        <dbReference type="ARBA" id="ARBA00022737"/>
    </source>
</evidence>
<feature type="coiled-coil region" evidence="8">
    <location>
        <begin position="306"/>
        <end position="333"/>
    </location>
</feature>
<dbReference type="InterPro" id="IPR027370">
    <property type="entry name" value="Znf-RING_euk"/>
</dbReference>
<dbReference type="InterPro" id="IPR003961">
    <property type="entry name" value="FN3_dom"/>
</dbReference>
<evidence type="ECO:0000259" key="10">
    <source>
        <dbReference type="PROSITE" id="PS50119"/>
    </source>
</evidence>
<dbReference type="SMART" id="SM00184">
    <property type="entry name" value="RING"/>
    <property type="match status" value="1"/>
</dbReference>
<dbReference type="InterPro" id="IPR013083">
    <property type="entry name" value="Znf_RING/FYVE/PHD"/>
</dbReference>
<dbReference type="Gene3D" id="2.60.40.10">
    <property type="entry name" value="Immunoglobulins"/>
    <property type="match status" value="1"/>
</dbReference>
<dbReference type="CDD" id="cd00063">
    <property type="entry name" value="FN3"/>
    <property type="match status" value="1"/>
</dbReference>
<dbReference type="PROSITE" id="PS50188">
    <property type="entry name" value="B302_SPRY"/>
    <property type="match status" value="1"/>
</dbReference>
<proteinExistence type="predicted"/>
<dbReference type="SUPFAM" id="SSF57845">
    <property type="entry name" value="B-box zinc-binding domain"/>
    <property type="match status" value="1"/>
</dbReference>
<feature type="compositionally biased region" description="Low complexity" evidence="9">
    <location>
        <begin position="41"/>
        <end position="51"/>
    </location>
</feature>
<dbReference type="Pfam" id="PF00622">
    <property type="entry name" value="SPRY"/>
    <property type="match status" value="1"/>
</dbReference>
<dbReference type="CDD" id="cd16576">
    <property type="entry name" value="RING-HC_TRIM9-like_C-I"/>
    <property type="match status" value="1"/>
</dbReference>
<evidence type="ECO:0000313" key="14">
    <source>
        <dbReference type="EMBL" id="CAD7245338.1"/>
    </source>
</evidence>
<dbReference type="InterPro" id="IPR003649">
    <property type="entry name" value="Bbox_C"/>
</dbReference>
<evidence type="ECO:0000256" key="7">
    <source>
        <dbReference type="PROSITE-ProRule" id="PRU00024"/>
    </source>
</evidence>
<protein>
    <recommendedName>
        <fullName evidence="16">E3 ubiquitin-protein ligase TRIM9</fullName>
    </recommendedName>
</protein>
<dbReference type="Gene3D" id="2.60.120.920">
    <property type="match status" value="1"/>
</dbReference>
<evidence type="ECO:0000259" key="13">
    <source>
        <dbReference type="PROSITE" id="PS51262"/>
    </source>
</evidence>
<feature type="domain" description="Fibronectin type-III" evidence="12">
    <location>
        <begin position="431"/>
        <end position="524"/>
    </location>
</feature>
<keyword evidence="2" id="KW-0677">Repeat</keyword>
<dbReference type="EMBL" id="LR900351">
    <property type="protein sequence ID" value="CAD7245338.1"/>
    <property type="molecule type" value="Genomic_DNA"/>
</dbReference>
<dbReference type="InterPro" id="IPR043136">
    <property type="entry name" value="B30.2/SPRY_sf"/>
</dbReference>
<dbReference type="Pfam" id="PF22586">
    <property type="entry name" value="ANCHR-like_BBOX"/>
    <property type="match status" value="1"/>
</dbReference>
<dbReference type="GO" id="GO:0008270">
    <property type="term" value="F:zinc ion binding"/>
    <property type="evidence" value="ECO:0007669"/>
    <property type="project" value="UniProtKB-KW"/>
</dbReference>
<dbReference type="GO" id="GO:0007411">
    <property type="term" value="P:axon guidance"/>
    <property type="evidence" value="ECO:0007669"/>
    <property type="project" value="TreeGrafter"/>
</dbReference>
<evidence type="ECO:0000313" key="15">
    <source>
        <dbReference type="Proteomes" id="UP000677054"/>
    </source>
</evidence>
<dbReference type="OrthoDB" id="295536at2759"/>
<dbReference type="InterPro" id="IPR017903">
    <property type="entry name" value="COS_domain"/>
</dbReference>
<dbReference type="AlphaFoldDB" id="A0A7R8XDT5"/>
<evidence type="ECO:0000256" key="8">
    <source>
        <dbReference type="SAM" id="Coils"/>
    </source>
</evidence>
<feature type="region of interest" description="Disordered" evidence="9">
    <location>
        <begin position="41"/>
        <end position="72"/>
    </location>
</feature>
<dbReference type="PROSITE" id="PS50119">
    <property type="entry name" value="ZF_BBOX"/>
    <property type="match status" value="2"/>
</dbReference>
<organism evidence="14">
    <name type="scientific">Darwinula stevensoni</name>
    <dbReference type="NCBI Taxonomy" id="69355"/>
    <lineage>
        <taxon>Eukaryota</taxon>
        <taxon>Metazoa</taxon>
        <taxon>Ecdysozoa</taxon>
        <taxon>Arthropoda</taxon>
        <taxon>Crustacea</taxon>
        <taxon>Oligostraca</taxon>
        <taxon>Ostracoda</taxon>
        <taxon>Podocopa</taxon>
        <taxon>Podocopida</taxon>
        <taxon>Darwinulocopina</taxon>
        <taxon>Darwinuloidea</taxon>
        <taxon>Darwinulidae</taxon>
        <taxon>Darwinula</taxon>
    </lineage>
</organism>
<dbReference type="Pfam" id="PF00643">
    <property type="entry name" value="zf-B_box"/>
    <property type="match status" value="1"/>
</dbReference>
<dbReference type="SUPFAM" id="SSF57850">
    <property type="entry name" value="RING/U-box"/>
    <property type="match status" value="1"/>
</dbReference>
<dbReference type="Gene3D" id="3.30.160.60">
    <property type="entry name" value="Classic Zinc Finger"/>
    <property type="match status" value="1"/>
</dbReference>